<dbReference type="Proteomes" id="UP001516400">
    <property type="component" value="Unassembled WGS sequence"/>
</dbReference>
<dbReference type="AlphaFoldDB" id="A0ABD2MU09"/>
<sequence length="161" mass="18872">MEKFECYRNLEVTCYVCTKYYGVFHKSCSERDWQKRLIHIVGHKVLCCADKADGDKVVTITKQLEESNRVKSCMEKQISILLHEKELWFRKSAKAEKQLEREIRAQKHGIIELKRRMADKSENHTQTEDIGVDASTMCQPPECSNKISISRPNRIHQSRVM</sequence>
<accession>A0ABD2MU09</accession>
<proteinExistence type="predicted"/>
<evidence type="ECO:0000313" key="1">
    <source>
        <dbReference type="EMBL" id="KAL3269894.1"/>
    </source>
</evidence>
<reference evidence="1 2" key="1">
    <citation type="journal article" date="2021" name="BMC Biol.">
        <title>Horizontally acquired antibacterial genes associated with adaptive radiation of ladybird beetles.</title>
        <authorList>
            <person name="Li H.S."/>
            <person name="Tang X.F."/>
            <person name="Huang Y.H."/>
            <person name="Xu Z.Y."/>
            <person name="Chen M.L."/>
            <person name="Du X.Y."/>
            <person name="Qiu B.Y."/>
            <person name="Chen P.T."/>
            <person name="Zhang W."/>
            <person name="Slipinski A."/>
            <person name="Escalona H.E."/>
            <person name="Waterhouse R.M."/>
            <person name="Zwick A."/>
            <person name="Pang H."/>
        </authorList>
    </citation>
    <scope>NUCLEOTIDE SEQUENCE [LARGE SCALE GENOMIC DNA]</scope>
    <source>
        <strain evidence="1">SYSU2018</strain>
    </source>
</reference>
<name>A0ABD2MU09_9CUCU</name>
<protein>
    <submittedName>
        <fullName evidence="1">Uncharacterized protein</fullName>
    </submittedName>
</protein>
<keyword evidence="2" id="KW-1185">Reference proteome</keyword>
<organism evidence="1 2">
    <name type="scientific">Cryptolaemus montrouzieri</name>
    <dbReference type="NCBI Taxonomy" id="559131"/>
    <lineage>
        <taxon>Eukaryota</taxon>
        <taxon>Metazoa</taxon>
        <taxon>Ecdysozoa</taxon>
        <taxon>Arthropoda</taxon>
        <taxon>Hexapoda</taxon>
        <taxon>Insecta</taxon>
        <taxon>Pterygota</taxon>
        <taxon>Neoptera</taxon>
        <taxon>Endopterygota</taxon>
        <taxon>Coleoptera</taxon>
        <taxon>Polyphaga</taxon>
        <taxon>Cucujiformia</taxon>
        <taxon>Coccinelloidea</taxon>
        <taxon>Coccinellidae</taxon>
        <taxon>Scymninae</taxon>
        <taxon>Scymnini</taxon>
        <taxon>Cryptolaemus</taxon>
    </lineage>
</organism>
<evidence type="ECO:0000313" key="2">
    <source>
        <dbReference type="Proteomes" id="UP001516400"/>
    </source>
</evidence>
<gene>
    <name evidence="1" type="ORF">HHI36_008951</name>
</gene>
<comment type="caution">
    <text evidence="1">The sequence shown here is derived from an EMBL/GenBank/DDBJ whole genome shotgun (WGS) entry which is preliminary data.</text>
</comment>
<dbReference type="EMBL" id="JABFTP020000021">
    <property type="protein sequence ID" value="KAL3269894.1"/>
    <property type="molecule type" value="Genomic_DNA"/>
</dbReference>